<organism evidence="1 2">
    <name type="scientific">Alkaliphilus metalliredigens (strain QYMF)</name>
    <dbReference type="NCBI Taxonomy" id="293826"/>
    <lineage>
        <taxon>Bacteria</taxon>
        <taxon>Bacillati</taxon>
        <taxon>Bacillota</taxon>
        <taxon>Clostridia</taxon>
        <taxon>Peptostreptococcales</taxon>
        <taxon>Natronincolaceae</taxon>
        <taxon>Alkaliphilus</taxon>
    </lineage>
</organism>
<evidence type="ECO:0000313" key="1">
    <source>
        <dbReference type="EMBL" id="ABR49413.1"/>
    </source>
</evidence>
<dbReference type="OrthoDB" id="2871992at2"/>
<sequence>MRSKKMIMAISVAMIGAMVLAVVGFDLIGLPQSTVSEEQLENKEIEGNDAVGDQEDTNNEIIYEEEYEAVDDFDEELYKTDMQGSVSVGVTFLNPIEEDNDYFNFGVSLNTHSVELDGYDLSQMTALYLGDGIEITEGIQWTMVEGGGHHISGMLKIERKEGETKLDYTDKESIRLEIKDLDGVASRVFEWEQELF</sequence>
<proteinExistence type="predicted"/>
<gene>
    <name evidence="1" type="ordered locus">Amet_3276</name>
</gene>
<reference evidence="2" key="1">
    <citation type="journal article" date="2016" name="Genome Announc.">
        <title>Complete genome sequence of Alkaliphilus metalliredigens strain QYMF, an alkaliphilic and metal-reducing bacterium isolated from borax-contaminated leachate ponds.</title>
        <authorList>
            <person name="Hwang C."/>
            <person name="Copeland A."/>
            <person name="Lucas S."/>
            <person name="Lapidus A."/>
            <person name="Barry K."/>
            <person name="Detter J.C."/>
            <person name="Glavina Del Rio T."/>
            <person name="Hammon N."/>
            <person name="Israni S."/>
            <person name="Dalin E."/>
            <person name="Tice H."/>
            <person name="Pitluck S."/>
            <person name="Chertkov O."/>
            <person name="Brettin T."/>
            <person name="Bruce D."/>
            <person name="Han C."/>
            <person name="Schmutz J."/>
            <person name="Larimer F."/>
            <person name="Land M.L."/>
            <person name="Hauser L."/>
            <person name="Kyrpides N."/>
            <person name="Mikhailova N."/>
            <person name="Ye Q."/>
            <person name="Zhou J."/>
            <person name="Richardson P."/>
            <person name="Fields M.W."/>
        </authorList>
    </citation>
    <scope>NUCLEOTIDE SEQUENCE [LARGE SCALE GENOMIC DNA]</scope>
    <source>
        <strain evidence="2">QYMF</strain>
    </source>
</reference>
<evidence type="ECO:0000313" key="2">
    <source>
        <dbReference type="Proteomes" id="UP000001572"/>
    </source>
</evidence>
<dbReference type="KEGG" id="amt:Amet_3276"/>
<dbReference type="HOGENOM" id="CLU_1387754_0_0_9"/>
<protein>
    <submittedName>
        <fullName evidence="1">Uncharacterized protein</fullName>
    </submittedName>
</protein>
<accession>A6TT95</accession>
<name>A6TT95_ALKMQ</name>
<dbReference type="eggNOG" id="ENOG5033FDW">
    <property type="taxonomic scope" value="Bacteria"/>
</dbReference>
<keyword evidence="2" id="KW-1185">Reference proteome</keyword>
<dbReference type="EMBL" id="CP000724">
    <property type="protein sequence ID" value="ABR49413.1"/>
    <property type="molecule type" value="Genomic_DNA"/>
</dbReference>
<dbReference type="Proteomes" id="UP000001572">
    <property type="component" value="Chromosome"/>
</dbReference>
<dbReference type="AlphaFoldDB" id="A6TT95"/>
<dbReference type="RefSeq" id="WP_012064378.1">
    <property type="nucleotide sequence ID" value="NC_009633.1"/>
</dbReference>
<dbReference type="STRING" id="293826.Amet_3276"/>